<keyword evidence="2" id="KW-1185">Reference proteome</keyword>
<dbReference type="AlphaFoldDB" id="A0A6G1CNP5"/>
<dbReference type="EMBL" id="SPHZ02000008">
    <property type="protein sequence ID" value="KAF0901740.1"/>
    <property type="molecule type" value="Genomic_DNA"/>
</dbReference>
<name>A0A6G1CNP5_9ORYZ</name>
<evidence type="ECO:0000313" key="2">
    <source>
        <dbReference type="Proteomes" id="UP000479710"/>
    </source>
</evidence>
<protein>
    <submittedName>
        <fullName evidence="1">Uncharacterized protein</fullName>
    </submittedName>
</protein>
<evidence type="ECO:0000313" key="1">
    <source>
        <dbReference type="EMBL" id="KAF0901740.1"/>
    </source>
</evidence>
<sequence length="62" mass="7077">MRRRPLGSSLSVSSDQRARGLPTDFAVADQDMIKRSLYRIKGAANDFTRYFNTLYHDIVIAN</sequence>
<organism evidence="1 2">
    <name type="scientific">Oryza meyeriana var. granulata</name>
    <dbReference type="NCBI Taxonomy" id="110450"/>
    <lineage>
        <taxon>Eukaryota</taxon>
        <taxon>Viridiplantae</taxon>
        <taxon>Streptophyta</taxon>
        <taxon>Embryophyta</taxon>
        <taxon>Tracheophyta</taxon>
        <taxon>Spermatophyta</taxon>
        <taxon>Magnoliopsida</taxon>
        <taxon>Liliopsida</taxon>
        <taxon>Poales</taxon>
        <taxon>Poaceae</taxon>
        <taxon>BOP clade</taxon>
        <taxon>Oryzoideae</taxon>
        <taxon>Oryzeae</taxon>
        <taxon>Oryzinae</taxon>
        <taxon>Oryza</taxon>
        <taxon>Oryza meyeriana</taxon>
    </lineage>
</organism>
<comment type="caution">
    <text evidence="1">The sequence shown here is derived from an EMBL/GenBank/DDBJ whole genome shotgun (WGS) entry which is preliminary data.</text>
</comment>
<dbReference type="Proteomes" id="UP000479710">
    <property type="component" value="Unassembled WGS sequence"/>
</dbReference>
<reference evidence="1 2" key="1">
    <citation type="submission" date="2019-11" db="EMBL/GenBank/DDBJ databases">
        <title>Whole genome sequence of Oryza granulata.</title>
        <authorList>
            <person name="Li W."/>
        </authorList>
    </citation>
    <scope>NUCLEOTIDE SEQUENCE [LARGE SCALE GENOMIC DNA]</scope>
    <source>
        <strain evidence="2">cv. Menghai</strain>
        <tissue evidence="1">Leaf</tissue>
    </source>
</reference>
<accession>A0A6G1CNP5</accession>
<gene>
    <name evidence="1" type="ORF">E2562_006206</name>
</gene>
<proteinExistence type="predicted"/>